<dbReference type="STRING" id="391625.PPSIR1_27463"/>
<dbReference type="AlphaFoldDB" id="A6G4Q7"/>
<reference evidence="2 3" key="1">
    <citation type="submission" date="2007-06" db="EMBL/GenBank/DDBJ databases">
        <authorList>
            <person name="Shimkets L."/>
            <person name="Ferriera S."/>
            <person name="Johnson J."/>
            <person name="Kravitz S."/>
            <person name="Beeson K."/>
            <person name="Sutton G."/>
            <person name="Rogers Y.-H."/>
            <person name="Friedman R."/>
            <person name="Frazier M."/>
            <person name="Venter J.C."/>
        </authorList>
    </citation>
    <scope>NUCLEOTIDE SEQUENCE [LARGE SCALE GENOMIC DNA]</scope>
    <source>
        <strain evidence="2 3">SIR-1</strain>
    </source>
</reference>
<dbReference type="PROSITE" id="PS51257">
    <property type="entry name" value="PROKAR_LIPOPROTEIN"/>
    <property type="match status" value="1"/>
</dbReference>
<dbReference type="OrthoDB" id="5502251at2"/>
<evidence type="ECO:0000256" key="1">
    <source>
        <dbReference type="SAM" id="MobiDB-lite"/>
    </source>
</evidence>
<sequence length="488" mass="52725">MRDTEVLRRQLWAQIGLPLATAALLSACDGGETTTRESGGGERAADAQDAPASRPSEDATVANEAVVHDAREGHTPAARTTTNAKSAGYVPPSSIDDIPEGEFDYFGPSRDPFGEHAEEEGCPSGDWCGPVDEATKFAMKGTKTKEGCPAKIVANADEAGKIDQGAQGWKGFSFHPMMQGRLVVSTTRKEREAGADASTCCYHWFEYCSGRPLLDGETPILAELQDGDTWSCDAQEVSAPDDHPDERLPAAVRARLGELWIEDARAEHASIAAFMRVTLELMAMAAPSELLAEVQQAAQDEVQHAQRCFGLAARFSGRQREPGVLPTLEPRVSDIGSGDDWVRLSVDTFIEGCVGETIAALIARRGLRRCEDPATFHTLEQITDDEGRHAGLAWRTISWALSACGEHRPAVLAALRETAQARLERVQAKVEAEALPEKDPDAALLARFGRLDPRGELLAQRDAWEELILPTLEAIAKEADDPAAPAWA</sequence>
<feature type="region of interest" description="Disordered" evidence="1">
    <location>
        <begin position="30"/>
        <end position="91"/>
    </location>
</feature>
<dbReference type="RefSeq" id="WP_006971706.1">
    <property type="nucleotide sequence ID" value="NZ_ABCS01000022.1"/>
</dbReference>
<dbReference type="EMBL" id="ABCS01000022">
    <property type="protein sequence ID" value="EDM79177.1"/>
    <property type="molecule type" value="Genomic_DNA"/>
</dbReference>
<gene>
    <name evidence="2" type="ORF">PPSIR1_27463</name>
</gene>
<comment type="caution">
    <text evidence="2">The sequence shown here is derived from an EMBL/GenBank/DDBJ whole genome shotgun (WGS) entry which is preliminary data.</text>
</comment>
<evidence type="ECO:0000313" key="2">
    <source>
        <dbReference type="EMBL" id="EDM79177.1"/>
    </source>
</evidence>
<evidence type="ECO:0008006" key="4">
    <source>
        <dbReference type="Google" id="ProtNLM"/>
    </source>
</evidence>
<name>A6G4Q7_9BACT</name>
<dbReference type="eggNOG" id="COG1633">
    <property type="taxonomic scope" value="Bacteria"/>
</dbReference>
<evidence type="ECO:0000313" key="3">
    <source>
        <dbReference type="Proteomes" id="UP000005801"/>
    </source>
</evidence>
<dbReference type="Proteomes" id="UP000005801">
    <property type="component" value="Unassembled WGS sequence"/>
</dbReference>
<dbReference type="SUPFAM" id="SSF47240">
    <property type="entry name" value="Ferritin-like"/>
    <property type="match status" value="1"/>
</dbReference>
<dbReference type="InterPro" id="IPR009078">
    <property type="entry name" value="Ferritin-like_SF"/>
</dbReference>
<dbReference type="CDD" id="cd00657">
    <property type="entry name" value="Ferritin_like"/>
    <property type="match status" value="1"/>
</dbReference>
<proteinExistence type="predicted"/>
<protein>
    <recommendedName>
        <fullName evidence="4">Lipoprotein</fullName>
    </recommendedName>
</protein>
<organism evidence="2 3">
    <name type="scientific">Plesiocystis pacifica SIR-1</name>
    <dbReference type="NCBI Taxonomy" id="391625"/>
    <lineage>
        <taxon>Bacteria</taxon>
        <taxon>Pseudomonadati</taxon>
        <taxon>Myxococcota</taxon>
        <taxon>Polyangia</taxon>
        <taxon>Nannocystales</taxon>
        <taxon>Nannocystaceae</taxon>
        <taxon>Plesiocystis</taxon>
    </lineage>
</organism>
<accession>A6G4Q7</accession>
<keyword evidence="3" id="KW-1185">Reference proteome</keyword>